<dbReference type="AlphaFoldDB" id="A0A7S2UD47"/>
<keyword evidence="4" id="KW-0496">Mitochondrion</keyword>
<feature type="compositionally biased region" description="Acidic residues" evidence="7">
    <location>
        <begin position="160"/>
        <end position="183"/>
    </location>
</feature>
<evidence type="ECO:0000256" key="5">
    <source>
        <dbReference type="ARBA" id="ARBA00023274"/>
    </source>
</evidence>
<name>A0A7S2UD47_9STRA</name>
<accession>A0A7S2UD47</accession>
<comment type="similarity">
    <text evidence="2">Belongs to the universal ribosomal protein uL29 family.</text>
</comment>
<evidence type="ECO:0000256" key="6">
    <source>
        <dbReference type="ARBA" id="ARBA00035289"/>
    </source>
</evidence>
<dbReference type="Pfam" id="PF06984">
    <property type="entry name" value="MRP-L47"/>
    <property type="match status" value="1"/>
</dbReference>
<evidence type="ECO:0000256" key="7">
    <source>
        <dbReference type="SAM" id="MobiDB-lite"/>
    </source>
</evidence>
<dbReference type="InterPro" id="IPR010729">
    <property type="entry name" value="Ribosomal_uL29_mit"/>
</dbReference>
<protein>
    <recommendedName>
        <fullName evidence="6">Large ribosomal subunit protein uL29m</fullName>
    </recommendedName>
</protein>
<dbReference type="GO" id="GO:0032543">
    <property type="term" value="P:mitochondrial translation"/>
    <property type="evidence" value="ECO:0007669"/>
    <property type="project" value="TreeGrafter"/>
</dbReference>
<keyword evidence="5" id="KW-0687">Ribonucleoprotein</keyword>
<dbReference type="InterPro" id="IPR038340">
    <property type="entry name" value="MRP-L47_sf"/>
</dbReference>
<dbReference type="PANTHER" id="PTHR21183">
    <property type="entry name" value="RIBOSOMAL PROTEIN L47, MITOCHONDRIAL-RELATED"/>
    <property type="match status" value="1"/>
</dbReference>
<dbReference type="GO" id="GO:0003735">
    <property type="term" value="F:structural constituent of ribosome"/>
    <property type="evidence" value="ECO:0007669"/>
    <property type="project" value="InterPro"/>
</dbReference>
<evidence type="ECO:0000256" key="1">
    <source>
        <dbReference type="ARBA" id="ARBA00004173"/>
    </source>
</evidence>
<dbReference type="EMBL" id="HBHQ01008623">
    <property type="protein sequence ID" value="CAD9813959.1"/>
    <property type="molecule type" value="Transcribed_RNA"/>
</dbReference>
<evidence type="ECO:0000256" key="4">
    <source>
        <dbReference type="ARBA" id="ARBA00023128"/>
    </source>
</evidence>
<evidence type="ECO:0000256" key="2">
    <source>
        <dbReference type="ARBA" id="ARBA00009254"/>
    </source>
</evidence>
<sequence>MFSLRAGIRRVVVGRGFVGTEMAAAAATPNHILWSRNDETRGFASTSGSTTNTFAASPLDAFMDPAAYEARQTEMVGRAWSVRELRRKSFDDLHRLWFVLYQERNMLLTEAAKCRRKGMYLPQPDRRHKVKKSMGAIKHVLGERKRDKIAQHALKRLEMQDDSSFSDDEDDDEEEEEPSTNKK</sequence>
<keyword evidence="3" id="KW-0689">Ribosomal protein</keyword>
<evidence type="ECO:0000256" key="3">
    <source>
        <dbReference type="ARBA" id="ARBA00022980"/>
    </source>
</evidence>
<gene>
    <name evidence="8" type="ORF">ASEP1449_LOCUS5784</name>
</gene>
<evidence type="ECO:0000313" key="8">
    <source>
        <dbReference type="EMBL" id="CAD9813959.1"/>
    </source>
</evidence>
<dbReference type="SUPFAM" id="SSF46561">
    <property type="entry name" value="Ribosomal protein L29 (L29p)"/>
    <property type="match status" value="1"/>
</dbReference>
<dbReference type="GO" id="GO:0005762">
    <property type="term" value="C:mitochondrial large ribosomal subunit"/>
    <property type="evidence" value="ECO:0007669"/>
    <property type="project" value="TreeGrafter"/>
</dbReference>
<dbReference type="Gene3D" id="6.10.330.20">
    <property type="match status" value="1"/>
</dbReference>
<feature type="region of interest" description="Disordered" evidence="7">
    <location>
        <begin position="155"/>
        <end position="183"/>
    </location>
</feature>
<dbReference type="InterPro" id="IPR036049">
    <property type="entry name" value="Ribosomal_uL29_sf"/>
</dbReference>
<reference evidence="8" key="1">
    <citation type="submission" date="2021-01" db="EMBL/GenBank/DDBJ databases">
        <authorList>
            <person name="Corre E."/>
            <person name="Pelletier E."/>
            <person name="Niang G."/>
            <person name="Scheremetjew M."/>
            <person name="Finn R."/>
            <person name="Kale V."/>
            <person name="Holt S."/>
            <person name="Cochrane G."/>
            <person name="Meng A."/>
            <person name="Brown T."/>
            <person name="Cohen L."/>
        </authorList>
    </citation>
    <scope>NUCLEOTIDE SEQUENCE</scope>
    <source>
        <strain evidence="8">CCMP2084</strain>
    </source>
</reference>
<organism evidence="8">
    <name type="scientific">Attheya septentrionalis</name>
    <dbReference type="NCBI Taxonomy" id="420275"/>
    <lineage>
        <taxon>Eukaryota</taxon>
        <taxon>Sar</taxon>
        <taxon>Stramenopiles</taxon>
        <taxon>Ochrophyta</taxon>
        <taxon>Bacillariophyta</taxon>
        <taxon>Coscinodiscophyceae</taxon>
        <taxon>Chaetocerotophycidae</taxon>
        <taxon>Chaetocerotales</taxon>
        <taxon>Attheyaceae</taxon>
        <taxon>Attheya</taxon>
    </lineage>
</organism>
<dbReference type="PANTHER" id="PTHR21183:SF18">
    <property type="entry name" value="LARGE RIBOSOMAL SUBUNIT PROTEIN UL29M"/>
    <property type="match status" value="1"/>
</dbReference>
<comment type="subcellular location">
    <subcellularLocation>
        <location evidence="1">Mitochondrion</location>
    </subcellularLocation>
</comment>
<proteinExistence type="inferred from homology"/>